<reference evidence="1 2" key="1">
    <citation type="journal article" date="2023" name="Plants (Basel)">
        <title>Bridging the Gap: Combining Genomics and Transcriptomics Approaches to Understand Stylosanthes scabra, an Orphan Legume from the Brazilian Caatinga.</title>
        <authorList>
            <person name="Ferreira-Neto J.R.C."/>
            <person name="da Silva M.D."/>
            <person name="Binneck E."/>
            <person name="de Melo N.F."/>
            <person name="da Silva R.H."/>
            <person name="de Melo A.L.T.M."/>
            <person name="Pandolfi V."/>
            <person name="Bustamante F.O."/>
            <person name="Brasileiro-Vidal A.C."/>
            <person name="Benko-Iseppon A.M."/>
        </authorList>
    </citation>
    <scope>NUCLEOTIDE SEQUENCE [LARGE SCALE GENOMIC DNA]</scope>
    <source>
        <tissue evidence="1">Leaves</tissue>
    </source>
</reference>
<protein>
    <submittedName>
        <fullName evidence="1">Uncharacterized protein</fullName>
    </submittedName>
</protein>
<keyword evidence="2" id="KW-1185">Reference proteome</keyword>
<accession>A0ABU6WIM3</accession>
<dbReference type="EMBL" id="JASCZI010181757">
    <property type="protein sequence ID" value="MED6185700.1"/>
    <property type="molecule type" value="Genomic_DNA"/>
</dbReference>
<comment type="caution">
    <text evidence="1">The sequence shown here is derived from an EMBL/GenBank/DDBJ whole genome shotgun (WGS) entry which is preliminary data.</text>
</comment>
<name>A0ABU6WIM3_9FABA</name>
<sequence>MGGVGSLSGGVGNIFLGGQHIEQFYATPSCSPAMSMTRGFGSSYGRPNEVPIAHTTCPFPNCDEIKQHITEQLQGIGSSARGK</sequence>
<organism evidence="1 2">
    <name type="scientific">Stylosanthes scabra</name>
    <dbReference type="NCBI Taxonomy" id="79078"/>
    <lineage>
        <taxon>Eukaryota</taxon>
        <taxon>Viridiplantae</taxon>
        <taxon>Streptophyta</taxon>
        <taxon>Embryophyta</taxon>
        <taxon>Tracheophyta</taxon>
        <taxon>Spermatophyta</taxon>
        <taxon>Magnoliopsida</taxon>
        <taxon>eudicotyledons</taxon>
        <taxon>Gunneridae</taxon>
        <taxon>Pentapetalae</taxon>
        <taxon>rosids</taxon>
        <taxon>fabids</taxon>
        <taxon>Fabales</taxon>
        <taxon>Fabaceae</taxon>
        <taxon>Papilionoideae</taxon>
        <taxon>50 kb inversion clade</taxon>
        <taxon>dalbergioids sensu lato</taxon>
        <taxon>Dalbergieae</taxon>
        <taxon>Pterocarpus clade</taxon>
        <taxon>Stylosanthes</taxon>
    </lineage>
</organism>
<evidence type="ECO:0000313" key="2">
    <source>
        <dbReference type="Proteomes" id="UP001341840"/>
    </source>
</evidence>
<evidence type="ECO:0000313" key="1">
    <source>
        <dbReference type="EMBL" id="MED6185700.1"/>
    </source>
</evidence>
<dbReference type="Proteomes" id="UP001341840">
    <property type="component" value="Unassembled WGS sequence"/>
</dbReference>
<gene>
    <name evidence="1" type="ORF">PIB30_059595</name>
</gene>
<proteinExistence type="predicted"/>